<evidence type="ECO:0000313" key="1">
    <source>
        <dbReference type="EMBL" id="CAG8456676.1"/>
    </source>
</evidence>
<evidence type="ECO:0000313" key="2">
    <source>
        <dbReference type="Proteomes" id="UP000789525"/>
    </source>
</evidence>
<reference evidence="1" key="1">
    <citation type="submission" date="2021-06" db="EMBL/GenBank/DDBJ databases">
        <authorList>
            <person name="Kallberg Y."/>
            <person name="Tangrot J."/>
            <person name="Rosling A."/>
        </authorList>
    </citation>
    <scope>NUCLEOTIDE SEQUENCE</scope>
    <source>
        <strain evidence="1">CL356</strain>
    </source>
</reference>
<comment type="caution">
    <text evidence="1">The sequence shown here is derived from an EMBL/GenBank/DDBJ whole genome shotgun (WGS) entry which is preliminary data.</text>
</comment>
<dbReference type="Proteomes" id="UP000789525">
    <property type="component" value="Unassembled WGS sequence"/>
</dbReference>
<sequence>MQNLINYSNITALNLAKQFTTRLLKQEKFQKNRNKEKFIQFLNPKTE</sequence>
<protein>
    <submittedName>
        <fullName evidence="1">14326_t:CDS:1</fullName>
    </submittedName>
</protein>
<organism evidence="1 2">
    <name type="scientific">Acaulospora colombiana</name>
    <dbReference type="NCBI Taxonomy" id="27376"/>
    <lineage>
        <taxon>Eukaryota</taxon>
        <taxon>Fungi</taxon>
        <taxon>Fungi incertae sedis</taxon>
        <taxon>Mucoromycota</taxon>
        <taxon>Glomeromycotina</taxon>
        <taxon>Glomeromycetes</taxon>
        <taxon>Diversisporales</taxon>
        <taxon>Acaulosporaceae</taxon>
        <taxon>Acaulospora</taxon>
    </lineage>
</organism>
<keyword evidence="2" id="KW-1185">Reference proteome</keyword>
<gene>
    <name evidence="1" type="ORF">ACOLOM_LOCUS990</name>
</gene>
<accession>A0ACA9K7I7</accession>
<dbReference type="EMBL" id="CAJVPT010001101">
    <property type="protein sequence ID" value="CAG8456676.1"/>
    <property type="molecule type" value="Genomic_DNA"/>
</dbReference>
<name>A0ACA9K7I7_9GLOM</name>
<proteinExistence type="predicted"/>